<dbReference type="AlphaFoldDB" id="A0A1V1P732"/>
<dbReference type="InterPro" id="IPR013410">
    <property type="entry name" value="CRISPR-assoc_RAMP_Cmr4"/>
</dbReference>
<dbReference type="Pfam" id="PF03787">
    <property type="entry name" value="RAMPs"/>
    <property type="match status" value="1"/>
</dbReference>
<evidence type="ECO:0000259" key="2">
    <source>
        <dbReference type="Pfam" id="PF03787"/>
    </source>
</evidence>
<protein>
    <submittedName>
        <fullName evidence="3">CRISPR-associated RAMP protein, Cmr4 family</fullName>
    </submittedName>
</protein>
<sequence>MYKQKDILVFHVESSLHAGSGANIGHIDNPIQREISTQTPIIQANGVKGALREFYEKNFSSDQETKIKAVFGGEDGNDGAGAVAFGEARLLFLPVRSLTDIFAYVTCPTVIARFQRDLIALGKSPLRMEDQSLWTPFINDNNFQAHTSKIKTLPQETLVLEEFPFEKDNDNVDSFIEKLAELLFPTTEEYKPFKTDFVKRTVILNDEDYYYFAKYATEVEPHNRIDEKTGTVDETTGVWYTEYLPSESILYTCLFMGQPHIQQNDFSDFNDVDKVKNYIHKLDQQRTWLGGDRTTGKGRVMMHIMKNNPQNKEGQQ</sequence>
<dbReference type="EMBL" id="ATBP01000382">
    <property type="protein sequence ID" value="ETR70709.1"/>
    <property type="molecule type" value="Genomic_DNA"/>
</dbReference>
<proteinExistence type="predicted"/>
<keyword evidence="1" id="KW-0051">Antiviral defense</keyword>
<evidence type="ECO:0000313" key="3">
    <source>
        <dbReference type="EMBL" id="ETR70709.1"/>
    </source>
</evidence>
<evidence type="ECO:0000256" key="1">
    <source>
        <dbReference type="ARBA" id="ARBA00023118"/>
    </source>
</evidence>
<dbReference type="PANTHER" id="PTHR36700">
    <property type="entry name" value="CRISPR SYSTEM CMR SUBUNIT CMR4"/>
    <property type="match status" value="1"/>
</dbReference>
<dbReference type="InterPro" id="IPR005537">
    <property type="entry name" value="RAMP_III_fam"/>
</dbReference>
<accession>A0A1V1P732</accession>
<dbReference type="PANTHER" id="PTHR36700:SF1">
    <property type="entry name" value="CRISPR SYSTEM CMR SUBUNIT CMR4"/>
    <property type="match status" value="1"/>
</dbReference>
<dbReference type="GO" id="GO:0051607">
    <property type="term" value="P:defense response to virus"/>
    <property type="evidence" value="ECO:0007669"/>
    <property type="project" value="UniProtKB-KW"/>
</dbReference>
<name>A0A1V1P732_9BACT</name>
<feature type="domain" description="CRISPR type III-associated protein" evidence="2">
    <location>
        <begin position="10"/>
        <end position="300"/>
    </location>
</feature>
<comment type="caution">
    <text evidence="3">The sequence shown here is derived from an EMBL/GenBank/DDBJ whole genome shotgun (WGS) entry which is preliminary data.</text>
</comment>
<evidence type="ECO:0000313" key="4">
    <source>
        <dbReference type="Proteomes" id="UP000189670"/>
    </source>
</evidence>
<gene>
    <name evidence="3" type="ORF">OMM_03045</name>
</gene>
<dbReference type="Proteomes" id="UP000189670">
    <property type="component" value="Unassembled WGS sequence"/>
</dbReference>
<reference evidence="4" key="1">
    <citation type="submission" date="2012-11" db="EMBL/GenBank/DDBJ databases">
        <authorList>
            <person name="Lucero-Rivera Y.E."/>
            <person name="Tovar-Ramirez D."/>
        </authorList>
    </citation>
    <scope>NUCLEOTIDE SEQUENCE [LARGE SCALE GENOMIC DNA]</scope>
    <source>
        <strain evidence="4">Araruama</strain>
    </source>
</reference>
<organism evidence="3 4">
    <name type="scientific">Candidatus Magnetoglobus multicellularis str. Araruama</name>
    <dbReference type="NCBI Taxonomy" id="890399"/>
    <lineage>
        <taxon>Bacteria</taxon>
        <taxon>Pseudomonadati</taxon>
        <taxon>Thermodesulfobacteriota</taxon>
        <taxon>Desulfobacteria</taxon>
        <taxon>Desulfobacterales</taxon>
        <taxon>Desulfobacteraceae</taxon>
        <taxon>Candidatus Magnetoglobus</taxon>
    </lineage>
</organism>
<dbReference type="NCBIfam" id="TIGR02580">
    <property type="entry name" value="cas_RAMP_Cmr4"/>
    <property type="match status" value="1"/>
</dbReference>